<keyword evidence="2" id="KW-1185">Reference proteome</keyword>
<dbReference type="AlphaFoldDB" id="A0AA88L2B4"/>
<reference evidence="1" key="1">
    <citation type="submission" date="2023-07" db="EMBL/GenBank/DDBJ databases">
        <title>Chromosome-level genome assembly of Artemia franciscana.</title>
        <authorList>
            <person name="Jo E."/>
        </authorList>
    </citation>
    <scope>NUCLEOTIDE SEQUENCE</scope>
    <source>
        <tissue evidence="1">Whole body</tissue>
    </source>
</reference>
<comment type="caution">
    <text evidence="1">The sequence shown here is derived from an EMBL/GenBank/DDBJ whole genome shotgun (WGS) entry which is preliminary data.</text>
</comment>
<proteinExistence type="predicted"/>
<sequence>YWWLYKQEEYEKDEAKKSQLALPSVEQQAITNSNDLRKLDAWTYTNKNAVMFVPNDYKRADTWDQRPIPVVNDADARHESLFP</sequence>
<feature type="non-terminal residue" evidence="1">
    <location>
        <position position="1"/>
    </location>
</feature>
<evidence type="ECO:0000313" key="1">
    <source>
        <dbReference type="EMBL" id="KAK2710594.1"/>
    </source>
</evidence>
<dbReference type="EMBL" id="JAVRJZ010000016">
    <property type="protein sequence ID" value="KAK2710594.1"/>
    <property type="molecule type" value="Genomic_DNA"/>
</dbReference>
<accession>A0AA88L2B4</accession>
<dbReference type="Proteomes" id="UP001187531">
    <property type="component" value="Unassembled WGS sequence"/>
</dbReference>
<name>A0AA88L2B4_ARTSF</name>
<evidence type="ECO:0000313" key="2">
    <source>
        <dbReference type="Proteomes" id="UP001187531"/>
    </source>
</evidence>
<organism evidence="1 2">
    <name type="scientific">Artemia franciscana</name>
    <name type="common">Brine shrimp</name>
    <name type="synonym">Artemia sanfranciscana</name>
    <dbReference type="NCBI Taxonomy" id="6661"/>
    <lineage>
        <taxon>Eukaryota</taxon>
        <taxon>Metazoa</taxon>
        <taxon>Ecdysozoa</taxon>
        <taxon>Arthropoda</taxon>
        <taxon>Crustacea</taxon>
        <taxon>Branchiopoda</taxon>
        <taxon>Anostraca</taxon>
        <taxon>Artemiidae</taxon>
        <taxon>Artemia</taxon>
    </lineage>
</organism>
<protein>
    <submittedName>
        <fullName evidence="1">Uncharacterized protein</fullName>
    </submittedName>
</protein>
<gene>
    <name evidence="1" type="ORF">QYM36_011947</name>
</gene>